<keyword evidence="4 6" id="KW-0496">Mitochondrion</keyword>
<keyword evidence="3 6" id="KW-0689">Ribosomal protein</keyword>
<keyword evidence="8" id="KW-1185">Reference proteome</keyword>
<dbReference type="EMBL" id="MU853334">
    <property type="protein sequence ID" value="KAK4115851.1"/>
    <property type="molecule type" value="Genomic_DNA"/>
</dbReference>
<name>A0AAN6YVR5_9PEZI</name>
<dbReference type="Pfam" id="PF13741">
    <property type="entry name" value="MRP-S25"/>
    <property type="match status" value="1"/>
</dbReference>
<evidence type="ECO:0000256" key="5">
    <source>
        <dbReference type="ARBA" id="ARBA00023274"/>
    </source>
</evidence>
<evidence type="ECO:0000313" key="7">
    <source>
        <dbReference type="EMBL" id="KAK4115851.1"/>
    </source>
</evidence>
<comment type="caution">
    <text evidence="7">The sequence shown here is derived from an EMBL/GenBank/DDBJ whole genome shotgun (WGS) entry which is preliminary data.</text>
</comment>
<dbReference type="InterPro" id="IPR016939">
    <property type="entry name" value="Ribosomal_mS23_fun"/>
</dbReference>
<evidence type="ECO:0000256" key="1">
    <source>
        <dbReference type="ARBA" id="ARBA00004173"/>
    </source>
</evidence>
<accession>A0AAN6YVR5</accession>
<evidence type="ECO:0000313" key="8">
    <source>
        <dbReference type="Proteomes" id="UP001302812"/>
    </source>
</evidence>
<dbReference type="RefSeq" id="XP_064673421.1">
    <property type="nucleotide sequence ID" value="XM_064814513.1"/>
</dbReference>
<evidence type="ECO:0000256" key="4">
    <source>
        <dbReference type="ARBA" id="ARBA00023128"/>
    </source>
</evidence>
<keyword evidence="5 6" id="KW-0687">Ribonucleoprotein</keyword>
<dbReference type="GO" id="GO:0003735">
    <property type="term" value="F:structural constituent of ribosome"/>
    <property type="evidence" value="ECO:0007669"/>
    <property type="project" value="UniProtKB-UniRule"/>
</dbReference>
<dbReference type="PIRSF" id="PIRSF029764">
    <property type="entry name" value="RSM25"/>
    <property type="match status" value="1"/>
</dbReference>
<dbReference type="GeneID" id="89938638"/>
<dbReference type="InterPro" id="IPR059242">
    <property type="entry name" value="mS23_dom"/>
</dbReference>
<dbReference type="GO" id="GO:0005763">
    <property type="term" value="C:mitochondrial small ribosomal subunit"/>
    <property type="evidence" value="ECO:0007669"/>
    <property type="project" value="UniProtKB-UniRule"/>
</dbReference>
<comment type="similarity">
    <text evidence="2">Belongs to the mitochondrion-specific ribosomal protein mS23 family.</text>
</comment>
<evidence type="ECO:0000256" key="6">
    <source>
        <dbReference type="PIRNR" id="PIRNR029764"/>
    </source>
</evidence>
<dbReference type="PANTHER" id="PTHR37799">
    <property type="entry name" value="37S RIBOSOMAL PROTEIN S25, MITOCHONDRIAL"/>
    <property type="match status" value="1"/>
</dbReference>
<sequence length="249" mass="28655">MGKAPRAFLAQRVYQTAEWRIRANVTSPRVPGSKFVPAPAAWVEAVRLIPPAEILTRTYPVQHTPPKEIRRGGRVAPGLYRPTRIVHPEDRLRQEFFRDHPWELARPRLVLELDGQDARDRDWSKGLVQPGMALSGESVVQRWLWLMEAKGLPKKQAYDVARKEFYKLRQQEEIERRVAVEEARMYGGYFGMSDLQVGMQLEDETYESWKKWAAEEIAKRDAEHDSLYSSPVDTEAAEDIDVEEVAAAV</sequence>
<reference evidence="7" key="1">
    <citation type="journal article" date="2023" name="Mol. Phylogenet. Evol.">
        <title>Genome-scale phylogeny and comparative genomics of the fungal order Sordariales.</title>
        <authorList>
            <person name="Hensen N."/>
            <person name="Bonometti L."/>
            <person name="Westerberg I."/>
            <person name="Brannstrom I.O."/>
            <person name="Guillou S."/>
            <person name="Cros-Aarteil S."/>
            <person name="Calhoun S."/>
            <person name="Haridas S."/>
            <person name="Kuo A."/>
            <person name="Mondo S."/>
            <person name="Pangilinan J."/>
            <person name="Riley R."/>
            <person name="LaButti K."/>
            <person name="Andreopoulos B."/>
            <person name="Lipzen A."/>
            <person name="Chen C."/>
            <person name="Yan M."/>
            <person name="Daum C."/>
            <person name="Ng V."/>
            <person name="Clum A."/>
            <person name="Steindorff A."/>
            <person name="Ohm R.A."/>
            <person name="Martin F."/>
            <person name="Silar P."/>
            <person name="Natvig D.O."/>
            <person name="Lalanne C."/>
            <person name="Gautier V."/>
            <person name="Ament-Velasquez S.L."/>
            <person name="Kruys A."/>
            <person name="Hutchinson M.I."/>
            <person name="Powell A.J."/>
            <person name="Barry K."/>
            <person name="Miller A.N."/>
            <person name="Grigoriev I.V."/>
            <person name="Debuchy R."/>
            <person name="Gladieux P."/>
            <person name="Hiltunen Thoren M."/>
            <person name="Johannesson H."/>
        </authorList>
    </citation>
    <scope>NUCLEOTIDE SEQUENCE</scope>
    <source>
        <strain evidence="7">CBS 508.74</strain>
    </source>
</reference>
<dbReference type="CDD" id="cd23701">
    <property type="entry name" value="At1g26750"/>
    <property type="match status" value="1"/>
</dbReference>
<evidence type="ECO:0000256" key="3">
    <source>
        <dbReference type="ARBA" id="ARBA00022980"/>
    </source>
</evidence>
<dbReference type="Proteomes" id="UP001302812">
    <property type="component" value="Unassembled WGS sequence"/>
</dbReference>
<proteinExistence type="inferred from homology"/>
<organism evidence="7 8">
    <name type="scientific">Canariomyces notabilis</name>
    <dbReference type="NCBI Taxonomy" id="2074819"/>
    <lineage>
        <taxon>Eukaryota</taxon>
        <taxon>Fungi</taxon>
        <taxon>Dikarya</taxon>
        <taxon>Ascomycota</taxon>
        <taxon>Pezizomycotina</taxon>
        <taxon>Sordariomycetes</taxon>
        <taxon>Sordariomycetidae</taxon>
        <taxon>Sordariales</taxon>
        <taxon>Chaetomiaceae</taxon>
        <taxon>Canariomyces</taxon>
    </lineage>
</organism>
<comment type="subcellular location">
    <subcellularLocation>
        <location evidence="1 6">Mitochondrion</location>
    </subcellularLocation>
</comment>
<gene>
    <name evidence="7" type="ORF">N656DRAFT_775833</name>
</gene>
<comment type="subunit">
    <text evidence="6">Component of the mitochondrial small ribosomal subunit.</text>
</comment>
<reference evidence="7" key="2">
    <citation type="submission" date="2023-05" db="EMBL/GenBank/DDBJ databases">
        <authorList>
            <consortium name="Lawrence Berkeley National Laboratory"/>
            <person name="Steindorff A."/>
            <person name="Hensen N."/>
            <person name="Bonometti L."/>
            <person name="Westerberg I."/>
            <person name="Brannstrom I.O."/>
            <person name="Guillou S."/>
            <person name="Cros-Aarteil S."/>
            <person name="Calhoun S."/>
            <person name="Haridas S."/>
            <person name="Kuo A."/>
            <person name="Mondo S."/>
            <person name="Pangilinan J."/>
            <person name="Riley R."/>
            <person name="Labutti K."/>
            <person name="Andreopoulos B."/>
            <person name="Lipzen A."/>
            <person name="Chen C."/>
            <person name="Yanf M."/>
            <person name="Daum C."/>
            <person name="Ng V."/>
            <person name="Clum A."/>
            <person name="Ohm R."/>
            <person name="Martin F."/>
            <person name="Silar P."/>
            <person name="Natvig D."/>
            <person name="Lalanne C."/>
            <person name="Gautier V."/>
            <person name="Ament-Velasquez S.L."/>
            <person name="Kruys A."/>
            <person name="Hutchinson M.I."/>
            <person name="Powell A.J."/>
            <person name="Barry K."/>
            <person name="Miller A.N."/>
            <person name="Grigoriev I.V."/>
            <person name="Debuchy R."/>
            <person name="Gladieux P."/>
            <person name="Thoren M.H."/>
            <person name="Johannesson H."/>
        </authorList>
    </citation>
    <scope>NUCLEOTIDE SEQUENCE</scope>
    <source>
        <strain evidence="7">CBS 508.74</strain>
    </source>
</reference>
<dbReference type="PANTHER" id="PTHR37799:SF1">
    <property type="entry name" value="SMALL RIBOSOMAL SUBUNIT PROTEIN MS23"/>
    <property type="match status" value="1"/>
</dbReference>
<dbReference type="AlphaFoldDB" id="A0AAN6YVR5"/>
<protein>
    <recommendedName>
        <fullName evidence="6">37S ribosomal protein S25, mitochondrial</fullName>
    </recommendedName>
</protein>
<evidence type="ECO:0000256" key="2">
    <source>
        <dbReference type="ARBA" id="ARBA00009864"/>
    </source>
</evidence>